<sequence length="589" mass="64589">MSNQQQSPDAQDNSLDKIRQLIVGRDDKYVKDVVSRDAKVIVTDVVSEALHERENADGSVNKVLVPLVEKSLHRSIEANSEKIVGTLYPLVGTLVRKAVSSFLVDFVERTNALIENSFSPKSVSWRFKAWQSGVKYADFVASQVYQYQVQQLFVIHRETGTLLHTMSTDPDRSKDADLISSMLVAINDFVADAFQPTGNEAENELGEIKTGDFTLLIKIGPQAILVAAVVGSVPPEIRSKLQQTLEEFHQFYQKPLLEYEGDNSAFEGCETLLNDCLISQKKESEGGKKKHLVGALVLGAVLIILMFLAFLRIELSILQNTIRSLTPPAGIVITDTAIENGKVQVRMLRDPSILTAPQWLENEGIALNDVVLYEEPFVSLQASVVEEKLNRLLSVYPAVTSRIDEKNNLKFSGNLPLGALTQFTRELNAIPGILQLKPDLSGISITAGQAMSNKALKEALMAELAAQVSAVKIDFATNQQALAPSQTQTLEDLTLLLKQLQDVAQQLNLTFAVFVMGASDNSGTPTRNLELSRARAKNVSEALKNMGINEDVLFPIGLGQVSLQEASMGRTVFINVLVSQRSSNEGETP</sequence>
<evidence type="ECO:0000256" key="2">
    <source>
        <dbReference type="SAM" id="Phobius"/>
    </source>
</evidence>
<protein>
    <submittedName>
        <fullName evidence="4">Flagellar motor protein MotB</fullName>
    </submittedName>
</protein>
<dbReference type="InterPro" id="IPR036737">
    <property type="entry name" value="OmpA-like_sf"/>
</dbReference>
<organism evidence="4 5">
    <name type="scientific">Alteromonas australica</name>
    <dbReference type="NCBI Taxonomy" id="589873"/>
    <lineage>
        <taxon>Bacteria</taxon>
        <taxon>Pseudomonadati</taxon>
        <taxon>Pseudomonadota</taxon>
        <taxon>Gammaproteobacteria</taxon>
        <taxon>Alteromonadales</taxon>
        <taxon>Alteromonadaceae</taxon>
        <taxon>Alteromonas/Salinimonas group</taxon>
        <taxon>Alteromonas</taxon>
    </lineage>
</organism>
<dbReference type="PROSITE" id="PS51123">
    <property type="entry name" value="OMPA_2"/>
    <property type="match status" value="1"/>
</dbReference>
<dbReference type="SUPFAM" id="SSF103088">
    <property type="entry name" value="OmpA-like"/>
    <property type="match status" value="1"/>
</dbReference>
<accession>A0A075P9S9</accession>
<keyword evidence="2" id="KW-1133">Transmembrane helix</keyword>
<name>A0A075P9S9_9ALTE</name>
<evidence type="ECO:0000313" key="5">
    <source>
        <dbReference type="Proteomes" id="UP000056090"/>
    </source>
</evidence>
<dbReference type="GeneID" id="78256394"/>
<gene>
    <name evidence="4" type="ORF">EP13_16025</name>
</gene>
<dbReference type="AlphaFoldDB" id="A0A075P9S9"/>
<feature type="domain" description="OmpA-like" evidence="3">
    <location>
        <begin position="462"/>
        <end position="580"/>
    </location>
</feature>
<keyword evidence="1 2" id="KW-0472">Membrane</keyword>
<dbReference type="RefSeq" id="WP_044058100.1">
    <property type="nucleotide sequence ID" value="NZ_CBCSKJ010000009.1"/>
</dbReference>
<keyword evidence="4" id="KW-0966">Cell projection</keyword>
<dbReference type="Pfam" id="PF00691">
    <property type="entry name" value="OmpA"/>
    <property type="match status" value="1"/>
</dbReference>
<dbReference type="EMBL" id="CP008849">
    <property type="protein sequence ID" value="AIG00068.1"/>
    <property type="molecule type" value="Genomic_DNA"/>
</dbReference>
<keyword evidence="5" id="KW-1185">Reference proteome</keyword>
<dbReference type="Proteomes" id="UP000056090">
    <property type="component" value="Chromosome"/>
</dbReference>
<proteinExistence type="predicted"/>
<keyword evidence="4" id="KW-0969">Cilium</keyword>
<keyword evidence="4" id="KW-0282">Flagellum</keyword>
<dbReference type="KEGG" id="aal:EP13_16025"/>
<feature type="transmembrane region" description="Helical" evidence="2">
    <location>
        <begin position="291"/>
        <end position="311"/>
    </location>
</feature>
<dbReference type="InterPro" id="IPR006665">
    <property type="entry name" value="OmpA-like"/>
</dbReference>
<dbReference type="Gene3D" id="3.30.1330.60">
    <property type="entry name" value="OmpA-like domain"/>
    <property type="match status" value="1"/>
</dbReference>
<keyword evidence="2" id="KW-0812">Transmembrane</keyword>
<evidence type="ECO:0000313" key="4">
    <source>
        <dbReference type="EMBL" id="AIG00068.1"/>
    </source>
</evidence>
<evidence type="ECO:0000259" key="3">
    <source>
        <dbReference type="PROSITE" id="PS51123"/>
    </source>
</evidence>
<evidence type="ECO:0000256" key="1">
    <source>
        <dbReference type="PROSITE-ProRule" id="PRU00473"/>
    </source>
</evidence>
<dbReference type="GO" id="GO:0016020">
    <property type="term" value="C:membrane"/>
    <property type="evidence" value="ECO:0007669"/>
    <property type="project" value="UniProtKB-UniRule"/>
</dbReference>
<dbReference type="eggNOG" id="COG2885">
    <property type="taxonomic scope" value="Bacteria"/>
</dbReference>
<reference evidence="4 5" key="1">
    <citation type="submission" date="2014-06" db="EMBL/GenBank/DDBJ databases">
        <title>Genomes of Alteromonas australica, a world apart.</title>
        <authorList>
            <person name="Gonzaga A."/>
            <person name="Lopez-Perez M."/>
            <person name="Rodriguez-Valera F."/>
        </authorList>
    </citation>
    <scope>NUCLEOTIDE SEQUENCE [LARGE SCALE GENOMIC DNA]</scope>
    <source>
        <strain evidence="4 5">H 17</strain>
    </source>
</reference>